<dbReference type="PANTHER" id="PTHR31376">
    <property type="entry name" value="OS09G0467300 PROTEIN-RELATED"/>
    <property type="match status" value="1"/>
</dbReference>
<evidence type="ECO:0000256" key="6">
    <source>
        <dbReference type="ARBA" id="ARBA00023136"/>
    </source>
</evidence>
<dbReference type="GO" id="GO:0005345">
    <property type="term" value="F:purine nucleobase transmembrane transporter activity"/>
    <property type="evidence" value="ECO:0007669"/>
    <property type="project" value="UniProtKB-ARBA"/>
</dbReference>
<keyword evidence="9" id="KW-1185">Reference proteome</keyword>
<dbReference type="EMBL" id="JBDFQZ010000007">
    <property type="protein sequence ID" value="KAK9706924.1"/>
    <property type="molecule type" value="Genomic_DNA"/>
</dbReference>
<comment type="caution">
    <text evidence="8">The sequence shown here is derived from an EMBL/GenBank/DDBJ whole genome shotgun (WGS) entry which is preliminary data.</text>
</comment>
<gene>
    <name evidence="8" type="ORF">RND81_07G161000</name>
</gene>
<accession>A0AAW1JRV9</accession>
<reference evidence="8" key="1">
    <citation type="submission" date="2024-03" db="EMBL/GenBank/DDBJ databases">
        <title>WGS assembly of Saponaria officinalis var. Norfolk2.</title>
        <authorList>
            <person name="Jenkins J."/>
            <person name="Shu S."/>
            <person name="Grimwood J."/>
            <person name="Barry K."/>
            <person name="Goodstein D."/>
            <person name="Schmutz J."/>
            <person name="Leebens-Mack J."/>
            <person name="Osbourn A."/>
        </authorList>
    </citation>
    <scope>NUCLEOTIDE SEQUENCE [LARGE SCALE GENOMIC DNA]</scope>
    <source>
        <strain evidence="8">JIC</strain>
    </source>
</reference>
<name>A0AAW1JRV9_SAPOF</name>
<evidence type="ECO:0000256" key="2">
    <source>
        <dbReference type="ARBA" id="ARBA00006213"/>
    </source>
</evidence>
<dbReference type="Proteomes" id="UP001443914">
    <property type="component" value="Unassembled WGS sequence"/>
</dbReference>
<dbReference type="InterPro" id="IPR030182">
    <property type="entry name" value="PUP_plant"/>
</dbReference>
<keyword evidence="5 7" id="KW-1133">Transmembrane helix</keyword>
<keyword evidence="4 7" id="KW-0812">Transmembrane</keyword>
<evidence type="ECO:0000256" key="1">
    <source>
        <dbReference type="ARBA" id="ARBA00004370"/>
    </source>
</evidence>
<comment type="subcellular location">
    <subcellularLocation>
        <location evidence="1">Membrane</location>
    </subcellularLocation>
</comment>
<dbReference type="GO" id="GO:0015211">
    <property type="term" value="F:purine nucleoside transmembrane transporter activity"/>
    <property type="evidence" value="ECO:0007669"/>
    <property type="project" value="InterPro"/>
</dbReference>
<keyword evidence="3" id="KW-0813">Transport</keyword>
<evidence type="ECO:0000313" key="9">
    <source>
        <dbReference type="Proteomes" id="UP001443914"/>
    </source>
</evidence>
<dbReference type="Pfam" id="PF16913">
    <property type="entry name" value="PUNUT"/>
    <property type="match status" value="1"/>
</dbReference>
<protein>
    <submittedName>
        <fullName evidence="8">Uncharacterized protein</fullName>
    </submittedName>
</protein>
<dbReference type="PANTHER" id="PTHR31376:SF17">
    <property type="entry name" value="PURINE PERMEASE 21-RELATED"/>
    <property type="match status" value="1"/>
</dbReference>
<feature type="transmembrane region" description="Helical" evidence="7">
    <location>
        <begin position="82"/>
        <end position="100"/>
    </location>
</feature>
<sequence length="156" mass="17668">MMVNIDMGKTQERELITIAAANKETLTPEAADTINVVVPSDASQNRVFEWRVQIALYILLILVSQSAIVLLGRLYYDKGGKSKWMATLVQVAGFPVLFLLHKLFKKEKTPDYRPTTHLSPLKIASVYTFFWPLCSSDVYVVTSRVKTYSHNNNSIK</sequence>
<organism evidence="8 9">
    <name type="scientific">Saponaria officinalis</name>
    <name type="common">Common soapwort</name>
    <name type="synonym">Lychnis saponaria</name>
    <dbReference type="NCBI Taxonomy" id="3572"/>
    <lineage>
        <taxon>Eukaryota</taxon>
        <taxon>Viridiplantae</taxon>
        <taxon>Streptophyta</taxon>
        <taxon>Embryophyta</taxon>
        <taxon>Tracheophyta</taxon>
        <taxon>Spermatophyta</taxon>
        <taxon>Magnoliopsida</taxon>
        <taxon>eudicotyledons</taxon>
        <taxon>Gunneridae</taxon>
        <taxon>Pentapetalae</taxon>
        <taxon>Caryophyllales</taxon>
        <taxon>Caryophyllaceae</taxon>
        <taxon>Caryophylleae</taxon>
        <taxon>Saponaria</taxon>
    </lineage>
</organism>
<dbReference type="AlphaFoldDB" id="A0AAW1JRV9"/>
<feature type="transmembrane region" description="Helical" evidence="7">
    <location>
        <begin position="54"/>
        <end position="76"/>
    </location>
</feature>
<evidence type="ECO:0000256" key="5">
    <source>
        <dbReference type="ARBA" id="ARBA00022989"/>
    </source>
</evidence>
<evidence type="ECO:0000256" key="3">
    <source>
        <dbReference type="ARBA" id="ARBA00022448"/>
    </source>
</evidence>
<evidence type="ECO:0000256" key="4">
    <source>
        <dbReference type="ARBA" id="ARBA00022692"/>
    </source>
</evidence>
<keyword evidence="6 7" id="KW-0472">Membrane</keyword>
<comment type="similarity">
    <text evidence="2">Belongs to the purine permeases (TC 2.A.7.14) family.</text>
</comment>
<dbReference type="GO" id="GO:0016020">
    <property type="term" value="C:membrane"/>
    <property type="evidence" value="ECO:0007669"/>
    <property type="project" value="UniProtKB-SubCell"/>
</dbReference>
<proteinExistence type="inferred from homology"/>
<evidence type="ECO:0000313" key="8">
    <source>
        <dbReference type="EMBL" id="KAK9706924.1"/>
    </source>
</evidence>
<evidence type="ECO:0000256" key="7">
    <source>
        <dbReference type="SAM" id="Phobius"/>
    </source>
</evidence>